<protein>
    <recommendedName>
        <fullName evidence="4">HTH CENPB-type domain-containing protein</fullName>
    </recommendedName>
</protein>
<keyword evidence="1" id="KW-1133">Transmembrane helix</keyword>
<accession>A0A151HZ89</accession>
<name>A0A151HZ89_9HYME</name>
<evidence type="ECO:0000313" key="2">
    <source>
        <dbReference type="EMBL" id="KYM77057.1"/>
    </source>
</evidence>
<dbReference type="AlphaFoldDB" id="A0A151HZ89"/>
<gene>
    <name evidence="2" type="ORF">ALC53_12536</name>
</gene>
<proteinExistence type="predicted"/>
<sequence>GVDWLRKFLKRNKRFSIRSEATSLSKATSFNSNFFDNLTTVMVGSVTSTERRINVILLIAVSAAGISVPPMLLFSRKKDKDHFVRDGPPVWISIGNAG</sequence>
<dbReference type="Proteomes" id="UP000078540">
    <property type="component" value="Unassembled WGS sequence"/>
</dbReference>
<evidence type="ECO:0000313" key="3">
    <source>
        <dbReference type="Proteomes" id="UP000078540"/>
    </source>
</evidence>
<feature type="non-terminal residue" evidence="2">
    <location>
        <position position="1"/>
    </location>
</feature>
<evidence type="ECO:0008006" key="4">
    <source>
        <dbReference type="Google" id="ProtNLM"/>
    </source>
</evidence>
<dbReference type="EMBL" id="KQ976709">
    <property type="protein sequence ID" value="KYM77057.1"/>
    <property type="molecule type" value="Genomic_DNA"/>
</dbReference>
<reference evidence="2 3" key="1">
    <citation type="submission" date="2015-09" db="EMBL/GenBank/DDBJ databases">
        <title>Atta colombica WGS genome.</title>
        <authorList>
            <person name="Nygaard S."/>
            <person name="Hu H."/>
            <person name="Boomsma J."/>
            <person name="Zhang G."/>
        </authorList>
    </citation>
    <scope>NUCLEOTIDE SEQUENCE [LARGE SCALE GENOMIC DNA]</scope>
    <source>
        <strain evidence="2">Treedump-2</strain>
        <tissue evidence="2">Whole body</tissue>
    </source>
</reference>
<feature type="transmembrane region" description="Helical" evidence="1">
    <location>
        <begin position="55"/>
        <end position="75"/>
    </location>
</feature>
<keyword evidence="1" id="KW-0812">Transmembrane</keyword>
<evidence type="ECO:0000256" key="1">
    <source>
        <dbReference type="SAM" id="Phobius"/>
    </source>
</evidence>
<organism evidence="2 3">
    <name type="scientific">Atta colombica</name>
    <dbReference type="NCBI Taxonomy" id="520822"/>
    <lineage>
        <taxon>Eukaryota</taxon>
        <taxon>Metazoa</taxon>
        <taxon>Ecdysozoa</taxon>
        <taxon>Arthropoda</taxon>
        <taxon>Hexapoda</taxon>
        <taxon>Insecta</taxon>
        <taxon>Pterygota</taxon>
        <taxon>Neoptera</taxon>
        <taxon>Endopterygota</taxon>
        <taxon>Hymenoptera</taxon>
        <taxon>Apocrita</taxon>
        <taxon>Aculeata</taxon>
        <taxon>Formicoidea</taxon>
        <taxon>Formicidae</taxon>
        <taxon>Myrmicinae</taxon>
        <taxon>Atta</taxon>
    </lineage>
</organism>
<dbReference type="STRING" id="520822.A0A151HZ89"/>
<keyword evidence="3" id="KW-1185">Reference proteome</keyword>
<keyword evidence="1" id="KW-0472">Membrane</keyword>